<evidence type="ECO:0000256" key="1">
    <source>
        <dbReference type="SAM" id="MobiDB-lite"/>
    </source>
</evidence>
<gene>
    <name evidence="2" type="ORF">ATEG_04773</name>
</gene>
<dbReference type="eggNOG" id="ENOG502SD2N">
    <property type="taxonomic scope" value="Eukaryota"/>
</dbReference>
<dbReference type="OrthoDB" id="10265971at2759"/>
<dbReference type="Proteomes" id="UP000007963">
    <property type="component" value="Unassembled WGS sequence"/>
</dbReference>
<feature type="region of interest" description="Disordered" evidence="1">
    <location>
        <begin position="571"/>
        <end position="618"/>
    </location>
</feature>
<feature type="compositionally biased region" description="Polar residues" evidence="1">
    <location>
        <begin position="455"/>
        <end position="474"/>
    </location>
</feature>
<evidence type="ECO:0000313" key="2">
    <source>
        <dbReference type="EMBL" id="EAU35220.1"/>
    </source>
</evidence>
<dbReference type="AlphaFoldDB" id="Q0CNG1"/>
<feature type="compositionally biased region" description="Low complexity" evidence="1">
    <location>
        <begin position="325"/>
        <end position="336"/>
    </location>
</feature>
<dbReference type="HOGENOM" id="CLU_007640_0_0_1"/>
<organism evidence="2 3">
    <name type="scientific">Aspergillus terreus (strain NIH 2624 / FGSC A1156)</name>
    <dbReference type="NCBI Taxonomy" id="341663"/>
    <lineage>
        <taxon>Eukaryota</taxon>
        <taxon>Fungi</taxon>
        <taxon>Dikarya</taxon>
        <taxon>Ascomycota</taxon>
        <taxon>Pezizomycotina</taxon>
        <taxon>Eurotiomycetes</taxon>
        <taxon>Eurotiomycetidae</taxon>
        <taxon>Eurotiales</taxon>
        <taxon>Aspergillaceae</taxon>
        <taxon>Aspergillus</taxon>
        <taxon>Aspergillus subgen. Circumdati</taxon>
    </lineage>
</organism>
<accession>Q0CNG1</accession>
<evidence type="ECO:0000313" key="3">
    <source>
        <dbReference type="Proteomes" id="UP000007963"/>
    </source>
</evidence>
<dbReference type="STRING" id="341663.Q0CNG1"/>
<feature type="region of interest" description="Disordered" evidence="1">
    <location>
        <begin position="325"/>
        <end position="385"/>
    </location>
</feature>
<dbReference type="GeneID" id="4319949"/>
<protein>
    <submittedName>
        <fullName evidence="2">Uncharacterized protein</fullName>
    </submittedName>
</protein>
<feature type="region of interest" description="Disordered" evidence="1">
    <location>
        <begin position="845"/>
        <end position="874"/>
    </location>
</feature>
<feature type="compositionally biased region" description="Low complexity" evidence="1">
    <location>
        <begin position="859"/>
        <end position="874"/>
    </location>
</feature>
<dbReference type="EMBL" id="CH476599">
    <property type="protein sequence ID" value="EAU35220.1"/>
    <property type="molecule type" value="Genomic_DNA"/>
</dbReference>
<proteinExistence type="predicted"/>
<dbReference type="OMA" id="MKRWTRH"/>
<name>Q0CNG1_ASPTN</name>
<reference evidence="3" key="1">
    <citation type="submission" date="2005-09" db="EMBL/GenBank/DDBJ databases">
        <title>Annotation of the Aspergillus terreus NIH2624 genome.</title>
        <authorList>
            <person name="Birren B.W."/>
            <person name="Lander E.S."/>
            <person name="Galagan J.E."/>
            <person name="Nusbaum C."/>
            <person name="Devon K."/>
            <person name="Henn M."/>
            <person name="Ma L.-J."/>
            <person name="Jaffe D.B."/>
            <person name="Butler J."/>
            <person name="Alvarez P."/>
            <person name="Gnerre S."/>
            <person name="Grabherr M."/>
            <person name="Kleber M."/>
            <person name="Mauceli E.W."/>
            <person name="Brockman W."/>
            <person name="Rounsley S."/>
            <person name="Young S.K."/>
            <person name="LaButti K."/>
            <person name="Pushparaj V."/>
            <person name="DeCaprio D."/>
            <person name="Crawford M."/>
            <person name="Koehrsen M."/>
            <person name="Engels R."/>
            <person name="Montgomery P."/>
            <person name="Pearson M."/>
            <person name="Howarth C."/>
            <person name="Larson L."/>
            <person name="Luoma S."/>
            <person name="White J."/>
            <person name="Alvarado L."/>
            <person name="Kodira C.D."/>
            <person name="Zeng Q."/>
            <person name="Oleary S."/>
            <person name="Yandava C."/>
            <person name="Denning D.W."/>
            <person name="Nierman W.C."/>
            <person name="Milne T."/>
            <person name="Madden K."/>
        </authorList>
    </citation>
    <scope>NUCLEOTIDE SEQUENCE [LARGE SCALE GENOMIC DNA]</scope>
    <source>
        <strain evidence="3">NIH 2624 / FGSC A1156</strain>
    </source>
</reference>
<feature type="region of interest" description="Disordered" evidence="1">
    <location>
        <begin position="450"/>
        <end position="477"/>
    </location>
</feature>
<feature type="compositionally biased region" description="Polar residues" evidence="1">
    <location>
        <begin position="586"/>
        <end position="601"/>
    </location>
</feature>
<dbReference type="RefSeq" id="XP_001213951.1">
    <property type="nucleotide sequence ID" value="XM_001213951.1"/>
</dbReference>
<dbReference type="VEuPathDB" id="FungiDB:ATEG_04773"/>
<sequence>MARQRLTFASVWAFEDLGVKEIQTRLKDTSLHADLVCEYEKRGDVLVISGNADSPASVVSVIADYIEEQSHKDLLEVPRIRQIEVPVAVVGDANQALMGPEEQQEELVSLDDGIDANVISLPLDVVTKTWACPTGGLGCFATDFQDILAAIESFTGTKISVVDDIVGIKVSGGSEADVNDALAKLTQVERPLSCIIKPTVVNMVIANCDHGLRLQSYASLCKGALRRILPGQNLSAISDFGQVCVTVSLFFDQKGQVLGLPDNLLYPSKVTEQPKASRIWNDFRFQEIGNGDDYVALESIVENDSHRHPYLSADKVEEVSQWVARADSASASQDADTPTISNPEPTPVDPRPPVERSRPAGIKARRPVPSGQEAPNKTAPERRVVPLDNQVSDRNGRQIWRMTYTPDPAASASEKEIPQENPAALASEGMPQGSGSSALNDLLGLILGDDPEHAMSSSPEATLASEQKSTSGSEQGRKLACLREAYARREHEVLRDTSVTTRALPHTRGLANQVFAQQRIEDFERQRTHDHRQEVDEIATRTFHTTMSQQAGKTKAKKAIAAKRQKTLEEAWGASKNISKKPTGDTPKSSLPAEQSESATSKKAKPNGQAAQDTQAEASHADIKELFETIRPVLEIAECFPGTLSLEVQIGLLLIPVLPKTCPQDVILMDAWTKIFRPRGGVSAPTTKFINRVTATGSDVDHIVDLKTSRDQEKRRLFEQNYSEYNVTYEFHCSTKACKPLVIVVEEDGKHSIKKDSPTLGAVHLHFPGQVWDARVALSGSIESTADVPPEVEESAQYLVDHIWVQPERSVLHIFTKLPAEKQITIEKVLMKRWTRHRYIRPDESTSKGVSTAMAPRRTSSASDWGSTSSLSSTSDGQDIFLQITETQDLIIGTTLHDRQAVRARCDAVRDMGKSGRMWYEVSLSLRRWTVLGIGIRDWQSKP</sequence>